<comment type="caution">
    <text evidence="1">The sequence shown here is derived from an EMBL/GenBank/DDBJ whole genome shotgun (WGS) entry which is preliminary data.</text>
</comment>
<protein>
    <recommendedName>
        <fullName evidence="3">Carboxypeptidase regulatory-like domain-containing protein</fullName>
    </recommendedName>
</protein>
<gene>
    <name evidence="1" type="ORF">G3O08_16235</name>
</gene>
<name>A0A7K3WTP8_9FLAO</name>
<dbReference type="SUPFAM" id="SSF117074">
    <property type="entry name" value="Hypothetical protein PA1324"/>
    <property type="match status" value="1"/>
</dbReference>
<evidence type="ECO:0008006" key="3">
    <source>
        <dbReference type="Google" id="ProtNLM"/>
    </source>
</evidence>
<keyword evidence="2" id="KW-1185">Reference proteome</keyword>
<dbReference type="Proteomes" id="UP000486602">
    <property type="component" value="Unassembled WGS sequence"/>
</dbReference>
<organism evidence="1 2">
    <name type="scientific">Cryomorpha ignava</name>
    <dbReference type="NCBI Taxonomy" id="101383"/>
    <lineage>
        <taxon>Bacteria</taxon>
        <taxon>Pseudomonadati</taxon>
        <taxon>Bacteroidota</taxon>
        <taxon>Flavobacteriia</taxon>
        <taxon>Flavobacteriales</taxon>
        <taxon>Cryomorphaceae</taxon>
        <taxon>Cryomorpha</taxon>
    </lineage>
</organism>
<dbReference type="PROSITE" id="PS51257">
    <property type="entry name" value="PROKAR_LIPOPROTEIN"/>
    <property type="match status" value="1"/>
</dbReference>
<evidence type="ECO:0000313" key="1">
    <source>
        <dbReference type="EMBL" id="NEN25050.1"/>
    </source>
</evidence>
<dbReference type="RefSeq" id="WP_163286481.1">
    <property type="nucleotide sequence ID" value="NZ_JAAGVY010000039.1"/>
</dbReference>
<reference evidence="1 2" key="1">
    <citation type="submission" date="2020-02" db="EMBL/GenBank/DDBJ databases">
        <title>Out from the shadows clarifying the taxonomy of the family Cryomorphaceae and related taxa by utilizing the GTDB taxonomic framework.</title>
        <authorList>
            <person name="Bowman J.P."/>
        </authorList>
    </citation>
    <scope>NUCLEOTIDE SEQUENCE [LARGE SCALE GENOMIC DNA]</scope>
    <source>
        <strain evidence="1 2">QSSC 1-22</strain>
    </source>
</reference>
<accession>A0A7K3WTP8</accession>
<evidence type="ECO:0000313" key="2">
    <source>
        <dbReference type="Proteomes" id="UP000486602"/>
    </source>
</evidence>
<sequence length="128" mass="14569">MKNIYFTLVICLTLMGCSKEPGEGGQASITGKVYVLEYNGNCSELRDEYYGIDEEVYIIAGDDPSYFERVRTGPDGTFWFPYLRKGKYQVYALSENCDVPGQNEAIIKNLEITEKKQNVITETIEVIR</sequence>
<proteinExistence type="predicted"/>
<dbReference type="EMBL" id="JAAGVY010000039">
    <property type="protein sequence ID" value="NEN25050.1"/>
    <property type="molecule type" value="Genomic_DNA"/>
</dbReference>
<dbReference type="AlphaFoldDB" id="A0A7K3WTP8"/>